<dbReference type="NCBIfam" id="NF033788">
    <property type="entry name" value="HTH_metalloreg"/>
    <property type="match status" value="1"/>
</dbReference>
<comment type="caution">
    <text evidence="5">The sequence shown here is derived from an EMBL/GenBank/DDBJ whole genome shotgun (WGS) entry which is preliminary data.</text>
</comment>
<dbReference type="EMBL" id="JBHSRI010000025">
    <property type="protein sequence ID" value="MFC6040877.1"/>
    <property type="molecule type" value="Genomic_DNA"/>
</dbReference>
<sequence length="115" mass="12986">MPVKQLLEVSQAAKVLKLLGDSKRLTMIKLLDKHDLCVCEFVDIFEATQPAISQHLRKLKDAGLVKEARKGQWIVYSINKDSEYYALTQSMLSHVPSQDQLLIDLEASGQRISCD</sequence>
<keyword evidence="6" id="KW-1185">Reference proteome</keyword>
<evidence type="ECO:0000313" key="5">
    <source>
        <dbReference type="EMBL" id="MFC6040877.1"/>
    </source>
</evidence>
<keyword evidence="2" id="KW-0238">DNA-binding</keyword>
<feature type="domain" description="HTH arsR-type" evidence="4">
    <location>
        <begin position="4"/>
        <end position="99"/>
    </location>
</feature>
<evidence type="ECO:0000313" key="6">
    <source>
        <dbReference type="Proteomes" id="UP001596170"/>
    </source>
</evidence>
<dbReference type="SUPFAM" id="SSF46785">
    <property type="entry name" value="Winged helix' DNA-binding domain"/>
    <property type="match status" value="1"/>
</dbReference>
<evidence type="ECO:0000256" key="1">
    <source>
        <dbReference type="ARBA" id="ARBA00023015"/>
    </source>
</evidence>
<dbReference type="Gene3D" id="1.10.10.10">
    <property type="entry name" value="Winged helix-like DNA-binding domain superfamily/Winged helix DNA-binding domain"/>
    <property type="match status" value="1"/>
</dbReference>
<accession>A0ABW1LCF2</accession>
<evidence type="ECO:0000259" key="4">
    <source>
        <dbReference type="PROSITE" id="PS50987"/>
    </source>
</evidence>
<gene>
    <name evidence="5" type="ORF">ACFPYN_15730</name>
</gene>
<keyword evidence="1" id="KW-0805">Transcription regulation</keyword>
<dbReference type="InterPro" id="IPR036388">
    <property type="entry name" value="WH-like_DNA-bd_sf"/>
</dbReference>
<dbReference type="InterPro" id="IPR001845">
    <property type="entry name" value="HTH_ArsR_DNA-bd_dom"/>
</dbReference>
<dbReference type="PANTHER" id="PTHR33154:SF18">
    <property type="entry name" value="ARSENICAL RESISTANCE OPERON REPRESSOR"/>
    <property type="match status" value="1"/>
</dbReference>
<dbReference type="CDD" id="cd00090">
    <property type="entry name" value="HTH_ARSR"/>
    <property type="match status" value="1"/>
</dbReference>
<dbReference type="PANTHER" id="PTHR33154">
    <property type="entry name" value="TRANSCRIPTIONAL REGULATOR, ARSR FAMILY"/>
    <property type="match status" value="1"/>
</dbReference>
<evidence type="ECO:0000256" key="3">
    <source>
        <dbReference type="ARBA" id="ARBA00023163"/>
    </source>
</evidence>
<organism evidence="5 6">
    <name type="scientific">Paenisporosarcina macmurdoensis</name>
    <dbReference type="NCBI Taxonomy" id="212659"/>
    <lineage>
        <taxon>Bacteria</taxon>
        <taxon>Bacillati</taxon>
        <taxon>Bacillota</taxon>
        <taxon>Bacilli</taxon>
        <taxon>Bacillales</taxon>
        <taxon>Caryophanaceae</taxon>
        <taxon>Paenisporosarcina</taxon>
    </lineage>
</organism>
<dbReference type="Pfam" id="PF01022">
    <property type="entry name" value="HTH_5"/>
    <property type="match status" value="1"/>
</dbReference>
<dbReference type="InterPro" id="IPR051081">
    <property type="entry name" value="HTH_MetalResp_TranReg"/>
</dbReference>
<dbReference type="Proteomes" id="UP001596170">
    <property type="component" value="Unassembled WGS sequence"/>
</dbReference>
<dbReference type="InterPro" id="IPR011991">
    <property type="entry name" value="ArsR-like_HTH"/>
</dbReference>
<dbReference type="RefSeq" id="WP_377735464.1">
    <property type="nucleotide sequence ID" value="NZ_JBHSRI010000025.1"/>
</dbReference>
<dbReference type="PRINTS" id="PR00778">
    <property type="entry name" value="HTHARSR"/>
</dbReference>
<proteinExistence type="predicted"/>
<dbReference type="SMART" id="SM00418">
    <property type="entry name" value="HTH_ARSR"/>
    <property type="match status" value="1"/>
</dbReference>
<reference evidence="6" key="1">
    <citation type="journal article" date="2019" name="Int. J. Syst. Evol. Microbiol.">
        <title>The Global Catalogue of Microorganisms (GCM) 10K type strain sequencing project: providing services to taxonomists for standard genome sequencing and annotation.</title>
        <authorList>
            <consortium name="The Broad Institute Genomics Platform"/>
            <consortium name="The Broad Institute Genome Sequencing Center for Infectious Disease"/>
            <person name="Wu L."/>
            <person name="Ma J."/>
        </authorList>
    </citation>
    <scope>NUCLEOTIDE SEQUENCE [LARGE SCALE GENOMIC DNA]</scope>
    <source>
        <strain evidence="6">CCUG 54527</strain>
    </source>
</reference>
<name>A0ABW1LCF2_9BACL</name>
<keyword evidence="3" id="KW-0804">Transcription</keyword>
<evidence type="ECO:0000256" key="2">
    <source>
        <dbReference type="ARBA" id="ARBA00023125"/>
    </source>
</evidence>
<dbReference type="PROSITE" id="PS50987">
    <property type="entry name" value="HTH_ARSR_2"/>
    <property type="match status" value="1"/>
</dbReference>
<protein>
    <submittedName>
        <fullName evidence="5">ArsR/SmtB family transcription factor</fullName>
    </submittedName>
</protein>
<dbReference type="InterPro" id="IPR036390">
    <property type="entry name" value="WH_DNA-bd_sf"/>
</dbReference>